<organism evidence="1 2">
    <name type="scientific">Rhizobium wenxiniae</name>
    <dbReference type="NCBI Taxonomy" id="1737357"/>
    <lineage>
        <taxon>Bacteria</taxon>
        <taxon>Pseudomonadati</taxon>
        <taxon>Pseudomonadota</taxon>
        <taxon>Alphaproteobacteria</taxon>
        <taxon>Hyphomicrobiales</taxon>
        <taxon>Rhizobiaceae</taxon>
        <taxon>Rhizobium/Agrobacterium group</taxon>
        <taxon>Rhizobium</taxon>
    </lineage>
</organism>
<gene>
    <name evidence="1" type="ORF">HNQ72_003058</name>
</gene>
<dbReference type="EMBL" id="JACHEG010000002">
    <property type="protein sequence ID" value="MBB6163240.1"/>
    <property type="molecule type" value="Genomic_DNA"/>
</dbReference>
<evidence type="ECO:0000313" key="1">
    <source>
        <dbReference type="EMBL" id="MBB6163240.1"/>
    </source>
</evidence>
<comment type="caution">
    <text evidence="1">The sequence shown here is derived from an EMBL/GenBank/DDBJ whole genome shotgun (WGS) entry which is preliminary data.</text>
</comment>
<dbReference type="RefSeq" id="WP_183992978.1">
    <property type="nucleotide sequence ID" value="NZ_BMHW01000002.1"/>
</dbReference>
<name>A0A7X0D0A6_9HYPH</name>
<keyword evidence="2" id="KW-1185">Reference proteome</keyword>
<protein>
    <submittedName>
        <fullName evidence="1">Uncharacterized protein</fullName>
    </submittedName>
</protein>
<proteinExistence type="predicted"/>
<evidence type="ECO:0000313" key="2">
    <source>
        <dbReference type="Proteomes" id="UP000547879"/>
    </source>
</evidence>
<dbReference type="Proteomes" id="UP000547879">
    <property type="component" value="Unassembled WGS sequence"/>
</dbReference>
<accession>A0A7X0D0A6</accession>
<sequence length="85" mass="9636">MITASVLLITFGLFCTLVALVIRQKAIAYRDHYRDEFALNELALKGAARSKRPLQAESTRLRNAALARRKVDRACMAHTHKFKHA</sequence>
<reference evidence="1 2" key="1">
    <citation type="submission" date="2020-08" db="EMBL/GenBank/DDBJ databases">
        <title>Genomic Encyclopedia of Type Strains, Phase IV (KMG-IV): sequencing the most valuable type-strain genomes for metagenomic binning, comparative biology and taxonomic classification.</title>
        <authorList>
            <person name="Goeker M."/>
        </authorList>
    </citation>
    <scope>NUCLEOTIDE SEQUENCE [LARGE SCALE GENOMIC DNA]</scope>
    <source>
        <strain evidence="1 2">DSM 100734</strain>
    </source>
</reference>
<dbReference type="AlphaFoldDB" id="A0A7X0D0A6"/>